<name>A0A918JU46_9FLAO</name>
<protein>
    <submittedName>
        <fullName evidence="1">Uncharacterized protein</fullName>
    </submittedName>
</protein>
<reference evidence="1 2" key="1">
    <citation type="journal article" date="2014" name="Int. J. Syst. Evol. Microbiol.">
        <title>Complete genome sequence of Corynebacterium casei LMG S-19264T (=DSM 44701T), isolated from a smear-ripened cheese.</title>
        <authorList>
            <consortium name="US DOE Joint Genome Institute (JGI-PGF)"/>
            <person name="Walter F."/>
            <person name="Albersmeier A."/>
            <person name="Kalinowski J."/>
            <person name="Ruckert C."/>
        </authorList>
    </citation>
    <scope>NUCLEOTIDE SEQUENCE [LARGE SCALE GENOMIC DNA]</scope>
    <source>
        <strain evidence="1 2">KCTC 12285</strain>
    </source>
</reference>
<evidence type="ECO:0000313" key="1">
    <source>
        <dbReference type="EMBL" id="GGX14478.1"/>
    </source>
</evidence>
<accession>A0A918JU46</accession>
<comment type="caution">
    <text evidence="1">The sequence shown here is derived from an EMBL/GenBank/DDBJ whole genome shotgun (WGS) entry which is preliminary data.</text>
</comment>
<keyword evidence="2" id="KW-1185">Reference proteome</keyword>
<dbReference type="AlphaFoldDB" id="A0A918JU46"/>
<sequence length="185" mass="21904">MESIKILFFILGSFFGMENVGIAADKTTVTIYPKKQEIEIIQENLFTVIQSEKDKALVLEQWDKLFYWKEKNTPWAKELDNFNVKSFTFKTTKETIQPHLTLSYSKEEDLQAMGIWYNEEKNQFSINHIPEQNIKTKNGKLEGNYWIFNGDSTFSFTIEPFLQMAEKYETYKHSLKNIVDQQKKE</sequence>
<proteinExistence type="predicted"/>
<evidence type="ECO:0000313" key="2">
    <source>
        <dbReference type="Proteomes" id="UP000601108"/>
    </source>
</evidence>
<dbReference type="EMBL" id="BMWS01000008">
    <property type="protein sequence ID" value="GGX14478.1"/>
    <property type="molecule type" value="Genomic_DNA"/>
</dbReference>
<organism evidence="1 2">
    <name type="scientific">Aquimarina muelleri</name>
    <dbReference type="NCBI Taxonomy" id="279356"/>
    <lineage>
        <taxon>Bacteria</taxon>
        <taxon>Pseudomonadati</taxon>
        <taxon>Bacteroidota</taxon>
        <taxon>Flavobacteriia</taxon>
        <taxon>Flavobacteriales</taxon>
        <taxon>Flavobacteriaceae</taxon>
        <taxon>Aquimarina</taxon>
    </lineage>
</organism>
<dbReference type="Proteomes" id="UP000601108">
    <property type="component" value="Unassembled WGS sequence"/>
</dbReference>
<dbReference type="RefSeq" id="WP_155837812.1">
    <property type="nucleotide sequence ID" value="NZ_BMWS01000008.1"/>
</dbReference>
<gene>
    <name evidence="1" type="ORF">GCM10007384_15070</name>
</gene>